<feature type="transmembrane region" description="Helical" evidence="8">
    <location>
        <begin position="259"/>
        <end position="279"/>
    </location>
</feature>
<evidence type="ECO:0000256" key="1">
    <source>
        <dbReference type="ARBA" id="ARBA00004651"/>
    </source>
</evidence>
<evidence type="ECO:0000256" key="7">
    <source>
        <dbReference type="ARBA" id="ARBA00023136"/>
    </source>
</evidence>
<gene>
    <name evidence="10" type="primary">rarD</name>
    <name evidence="10" type="ORF">FE782_10070</name>
</gene>
<sequence length="300" mass="32503">MKAGVGYAILAYISWGLLPLYWNLFKGMPSDVVLGHRVVWSFLFVLCLLAWSKRLKEWKWMFRSKRSLFSVVAASALISANWLLFIHAVNSGHVVEASLGYYINPLVSVVLAVFFLGERPKPLQWAAIALAAVGVALLTISFGKPPWIALALAVSFAFYGVVKKKSSADAASGLFGETLVVLPPALIYLLFAGGLDAPFRSVDAWPLLLAGVATTLPLLWFAQAAKRLPLSTVGLIQYVSPTITLAIGVLLFREPFTNGHAWSFALIWSALALYTVASLRSARPTRPSRPAPASTESGAN</sequence>
<feature type="domain" description="EamA" evidence="9">
    <location>
        <begin position="148"/>
        <end position="274"/>
    </location>
</feature>
<feature type="transmembrane region" description="Helical" evidence="8">
    <location>
        <begin position="234"/>
        <end position="253"/>
    </location>
</feature>
<feature type="transmembrane region" description="Helical" evidence="8">
    <location>
        <begin position="174"/>
        <end position="192"/>
    </location>
</feature>
<feature type="transmembrane region" description="Helical" evidence="8">
    <location>
        <begin position="204"/>
        <end position="222"/>
    </location>
</feature>
<proteinExistence type="inferred from homology"/>
<feature type="transmembrane region" description="Helical" evidence="8">
    <location>
        <begin position="123"/>
        <end position="140"/>
    </location>
</feature>
<feature type="transmembrane region" description="Helical" evidence="8">
    <location>
        <begin position="7"/>
        <end position="25"/>
    </location>
</feature>
<dbReference type="InterPro" id="IPR004626">
    <property type="entry name" value="RarD"/>
</dbReference>
<evidence type="ECO:0000256" key="2">
    <source>
        <dbReference type="ARBA" id="ARBA00007362"/>
    </source>
</evidence>
<dbReference type="Proteomes" id="UP000309676">
    <property type="component" value="Unassembled WGS sequence"/>
</dbReference>
<feature type="domain" description="EamA" evidence="9">
    <location>
        <begin position="3"/>
        <end position="139"/>
    </location>
</feature>
<evidence type="ECO:0000259" key="9">
    <source>
        <dbReference type="Pfam" id="PF00892"/>
    </source>
</evidence>
<comment type="subcellular location">
    <subcellularLocation>
        <location evidence="1">Cell membrane</location>
        <topology evidence="1">Multi-pass membrane protein</topology>
    </subcellularLocation>
</comment>
<evidence type="ECO:0000256" key="3">
    <source>
        <dbReference type="ARBA" id="ARBA00022448"/>
    </source>
</evidence>
<dbReference type="PANTHER" id="PTHR22911:SF137">
    <property type="entry name" value="SOLUTE CARRIER FAMILY 35 MEMBER G2-RELATED"/>
    <property type="match status" value="1"/>
</dbReference>
<dbReference type="GO" id="GO:0005886">
    <property type="term" value="C:plasma membrane"/>
    <property type="evidence" value="ECO:0007669"/>
    <property type="project" value="UniProtKB-SubCell"/>
</dbReference>
<keyword evidence="11" id="KW-1185">Reference proteome</keyword>
<evidence type="ECO:0000313" key="11">
    <source>
        <dbReference type="Proteomes" id="UP000309676"/>
    </source>
</evidence>
<evidence type="ECO:0000256" key="5">
    <source>
        <dbReference type="ARBA" id="ARBA00022692"/>
    </source>
</evidence>
<evidence type="ECO:0000256" key="4">
    <source>
        <dbReference type="ARBA" id="ARBA00022475"/>
    </source>
</evidence>
<keyword evidence="6 8" id="KW-1133">Transmembrane helix</keyword>
<dbReference type="RefSeq" id="WP_138193967.1">
    <property type="nucleotide sequence ID" value="NZ_VCIW01000005.1"/>
</dbReference>
<feature type="transmembrane region" description="Helical" evidence="8">
    <location>
        <begin position="99"/>
        <end position="116"/>
    </location>
</feature>
<reference evidence="10 11" key="1">
    <citation type="submission" date="2019-05" db="EMBL/GenBank/DDBJ databases">
        <authorList>
            <person name="Narsing Rao M.P."/>
            <person name="Li W.J."/>
        </authorList>
    </citation>
    <scope>NUCLEOTIDE SEQUENCE [LARGE SCALE GENOMIC DNA]</scope>
    <source>
        <strain evidence="10 11">SYSU_K30003</strain>
    </source>
</reference>
<evidence type="ECO:0000256" key="8">
    <source>
        <dbReference type="SAM" id="Phobius"/>
    </source>
</evidence>
<keyword evidence="5 8" id="KW-0812">Transmembrane</keyword>
<organism evidence="10 11">
    <name type="scientific">Paenibacillus antri</name>
    <dbReference type="NCBI Taxonomy" id="2582848"/>
    <lineage>
        <taxon>Bacteria</taxon>
        <taxon>Bacillati</taxon>
        <taxon>Bacillota</taxon>
        <taxon>Bacilli</taxon>
        <taxon>Bacillales</taxon>
        <taxon>Paenibacillaceae</taxon>
        <taxon>Paenibacillus</taxon>
    </lineage>
</organism>
<feature type="transmembrane region" description="Helical" evidence="8">
    <location>
        <begin position="146"/>
        <end position="162"/>
    </location>
</feature>
<dbReference type="NCBIfam" id="TIGR00688">
    <property type="entry name" value="rarD"/>
    <property type="match status" value="1"/>
</dbReference>
<dbReference type="SUPFAM" id="SSF103481">
    <property type="entry name" value="Multidrug resistance efflux transporter EmrE"/>
    <property type="match status" value="2"/>
</dbReference>
<keyword evidence="7 8" id="KW-0472">Membrane</keyword>
<feature type="transmembrane region" description="Helical" evidence="8">
    <location>
        <begin position="67"/>
        <end position="87"/>
    </location>
</feature>
<dbReference type="EMBL" id="VCIW01000005">
    <property type="protein sequence ID" value="TLS52311.1"/>
    <property type="molecule type" value="Genomic_DNA"/>
</dbReference>
<dbReference type="InterPro" id="IPR037185">
    <property type="entry name" value="EmrE-like"/>
</dbReference>
<comment type="caution">
    <text evidence="10">The sequence shown here is derived from an EMBL/GenBank/DDBJ whole genome shotgun (WGS) entry which is preliminary data.</text>
</comment>
<evidence type="ECO:0000313" key="10">
    <source>
        <dbReference type="EMBL" id="TLS52311.1"/>
    </source>
</evidence>
<name>A0A5R9G996_9BACL</name>
<accession>A0A5R9G996</accession>
<dbReference type="AlphaFoldDB" id="A0A5R9G996"/>
<keyword evidence="4" id="KW-1003">Cell membrane</keyword>
<dbReference type="PANTHER" id="PTHR22911">
    <property type="entry name" value="ACYL-MALONYL CONDENSING ENZYME-RELATED"/>
    <property type="match status" value="1"/>
</dbReference>
<dbReference type="InterPro" id="IPR000620">
    <property type="entry name" value="EamA_dom"/>
</dbReference>
<feature type="transmembrane region" description="Helical" evidence="8">
    <location>
        <begin position="37"/>
        <end position="55"/>
    </location>
</feature>
<dbReference type="Pfam" id="PF00892">
    <property type="entry name" value="EamA"/>
    <property type="match status" value="2"/>
</dbReference>
<keyword evidence="3" id="KW-0813">Transport</keyword>
<evidence type="ECO:0000256" key="6">
    <source>
        <dbReference type="ARBA" id="ARBA00022989"/>
    </source>
</evidence>
<protein>
    <submittedName>
        <fullName evidence="10">EamA family transporter RarD</fullName>
    </submittedName>
</protein>
<dbReference type="OrthoDB" id="369870at2"/>
<comment type="similarity">
    <text evidence="2">Belongs to the EamA transporter family.</text>
</comment>